<keyword evidence="3" id="KW-1185">Reference proteome</keyword>
<keyword evidence="1" id="KW-0175">Coiled coil</keyword>
<protein>
    <submittedName>
        <fullName evidence="2">Uncharacterized protein</fullName>
    </submittedName>
</protein>
<sequence length="294" mass="33564">MMKRDPKSVIPFKSCARWNRSIKECQRLFDYIIQLTPHQVMDTLSVNNAKQSIQLLTKPLADITKNIADNVKQCQIHKLRIVEQMSNTGRKPQSTPTIELVYTPLRHPKLVCTNTQCSTITVIDAVLQCRAFNKYSNKDREFKDSNSNSVTKITKSEFCHKCGHSYREHLGLTYETIEQHTTIPADTDISTVGLQTQIQRLDRRIAELNAESETIINSMAIFACFLANNTLTACPDAFDDYVRHLMSSQPYGTDPDRRGTINPFEQLLNNYRHEKQTIINNLQNGAVITAENKT</sequence>
<gene>
    <name evidence="2" type="ORF">OSB1V03_LOCUS1787</name>
</gene>
<dbReference type="EMBL" id="OC855139">
    <property type="protein sequence ID" value="CAD7621315.1"/>
    <property type="molecule type" value="Genomic_DNA"/>
</dbReference>
<name>A0A7R9PUM6_9ACAR</name>
<dbReference type="Proteomes" id="UP000759131">
    <property type="component" value="Unassembled WGS sequence"/>
</dbReference>
<accession>A0A7R9PUM6</accession>
<dbReference type="AlphaFoldDB" id="A0A7R9PUM6"/>
<evidence type="ECO:0000313" key="2">
    <source>
        <dbReference type="EMBL" id="CAD7621315.1"/>
    </source>
</evidence>
<dbReference type="EMBL" id="CAJPIZ010000564">
    <property type="protein sequence ID" value="CAG2101745.1"/>
    <property type="molecule type" value="Genomic_DNA"/>
</dbReference>
<feature type="coiled-coil region" evidence="1">
    <location>
        <begin position="191"/>
        <end position="218"/>
    </location>
</feature>
<dbReference type="PANTHER" id="PTHR32046">
    <property type="entry name" value="G DOMAIN-CONTAINING PROTEIN"/>
    <property type="match status" value="1"/>
</dbReference>
<dbReference type="OrthoDB" id="2386367at2759"/>
<proteinExistence type="predicted"/>
<dbReference type="PANTHER" id="PTHR32046:SF11">
    <property type="entry name" value="IMMUNE-ASSOCIATED NUCLEOTIDE-BINDING PROTEIN 10-LIKE"/>
    <property type="match status" value="1"/>
</dbReference>
<evidence type="ECO:0000256" key="1">
    <source>
        <dbReference type="SAM" id="Coils"/>
    </source>
</evidence>
<evidence type="ECO:0000313" key="3">
    <source>
        <dbReference type="Proteomes" id="UP000759131"/>
    </source>
</evidence>
<reference evidence="2" key="1">
    <citation type="submission" date="2020-11" db="EMBL/GenBank/DDBJ databases">
        <authorList>
            <person name="Tran Van P."/>
        </authorList>
    </citation>
    <scope>NUCLEOTIDE SEQUENCE</scope>
</reference>
<organism evidence="2">
    <name type="scientific">Medioppia subpectinata</name>
    <dbReference type="NCBI Taxonomy" id="1979941"/>
    <lineage>
        <taxon>Eukaryota</taxon>
        <taxon>Metazoa</taxon>
        <taxon>Ecdysozoa</taxon>
        <taxon>Arthropoda</taxon>
        <taxon>Chelicerata</taxon>
        <taxon>Arachnida</taxon>
        <taxon>Acari</taxon>
        <taxon>Acariformes</taxon>
        <taxon>Sarcoptiformes</taxon>
        <taxon>Oribatida</taxon>
        <taxon>Brachypylina</taxon>
        <taxon>Oppioidea</taxon>
        <taxon>Oppiidae</taxon>
        <taxon>Medioppia</taxon>
    </lineage>
</organism>